<sequence>MNRKVATFTMDQFTLEYSIIGEGEPILLFHGGHSNCSEEFGYNALVEAGFSIITPSRAGYGKTSQQIGENLATACEHYKKLLDYLQIEQVHVLAISAGGPSGIYFAAHYPEYVRTLTLQSAVTKEWLTPKDMEYKAARVLFHPKTEKYTWKMIATMNNIFPGFIFRQMFPSFSLLKFRDAKAKFSETDVEEIRKMNNRQRSGHGFFIDLEQVNTITTEDLHAVKCPTLIMHSKHDGSVPPEHPELAHKLISSSELHIVDSWGHLIWLGNTARETDRILINFLKKQAGGNFAETISN</sequence>
<dbReference type="PANTHER" id="PTHR43433">
    <property type="entry name" value="HYDROLASE, ALPHA/BETA FOLD FAMILY PROTEIN"/>
    <property type="match status" value="1"/>
</dbReference>
<dbReference type="OrthoDB" id="9773293at2"/>
<dbReference type="RefSeq" id="WP_153402175.1">
    <property type="nucleotide sequence ID" value="NZ_ML762426.1"/>
</dbReference>
<comment type="caution">
    <text evidence="2">The sequence shown here is derived from an EMBL/GenBank/DDBJ whole genome shotgun (WGS) entry which is preliminary data.</text>
</comment>
<feature type="domain" description="AB hydrolase-1" evidence="1">
    <location>
        <begin position="25"/>
        <end position="265"/>
    </location>
</feature>
<keyword evidence="2" id="KW-0378">Hydrolase</keyword>
<dbReference type="Proteomes" id="UP000480246">
    <property type="component" value="Unassembled WGS sequence"/>
</dbReference>
<dbReference type="Gene3D" id="3.40.50.1820">
    <property type="entry name" value="alpha/beta hydrolase"/>
    <property type="match status" value="1"/>
</dbReference>
<dbReference type="EMBL" id="WEID01000028">
    <property type="protein sequence ID" value="KAB8138078.1"/>
    <property type="molecule type" value="Genomic_DNA"/>
</dbReference>
<dbReference type="GO" id="GO:0016787">
    <property type="term" value="F:hydrolase activity"/>
    <property type="evidence" value="ECO:0007669"/>
    <property type="project" value="UniProtKB-KW"/>
</dbReference>
<dbReference type="InterPro" id="IPR000073">
    <property type="entry name" value="AB_hydrolase_1"/>
</dbReference>
<dbReference type="InterPro" id="IPR050471">
    <property type="entry name" value="AB_hydrolase"/>
</dbReference>
<dbReference type="AlphaFoldDB" id="A0A7C8GU96"/>
<evidence type="ECO:0000313" key="2">
    <source>
        <dbReference type="EMBL" id="KAB8138078.1"/>
    </source>
</evidence>
<dbReference type="InterPro" id="IPR029058">
    <property type="entry name" value="AB_hydrolase_fold"/>
</dbReference>
<reference evidence="2 3" key="1">
    <citation type="submission" date="2019-10" db="EMBL/GenBank/DDBJ databases">
        <title>Gracilibacillus sp. nov. isolated from rice seeds.</title>
        <authorList>
            <person name="He S."/>
        </authorList>
    </citation>
    <scope>NUCLEOTIDE SEQUENCE [LARGE SCALE GENOMIC DNA]</scope>
    <source>
        <strain evidence="2 3">TD8</strain>
    </source>
</reference>
<accession>A0A7C8GU96</accession>
<dbReference type="SUPFAM" id="SSF53474">
    <property type="entry name" value="alpha/beta-Hydrolases"/>
    <property type="match status" value="1"/>
</dbReference>
<gene>
    <name evidence="2" type="ORF">F9U64_06430</name>
</gene>
<proteinExistence type="predicted"/>
<evidence type="ECO:0000313" key="3">
    <source>
        <dbReference type="Proteomes" id="UP000480246"/>
    </source>
</evidence>
<name>A0A7C8GU96_9BACI</name>
<protein>
    <submittedName>
        <fullName evidence="2">Alpha/beta hydrolase</fullName>
    </submittedName>
</protein>
<dbReference type="PANTHER" id="PTHR43433:SF5">
    <property type="entry name" value="AB HYDROLASE-1 DOMAIN-CONTAINING PROTEIN"/>
    <property type="match status" value="1"/>
</dbReference>
<keyword evidence="3" id="KW-1185">Reference proteome</keyword>
<evidence type="ECO:0000259" key="1">
    <source>
        <dbReference type="Pfam" id="PF00561"/>
    </source>
</evidence>
<dbReference type="Pfam" id="PF00561">
    <property type="entry name" value="Abhydrolase_1"/>
    <property type="match status" value="1"/>
</dbReference>
<organism evidence="2 3">
    <name type="scientific">Gracilibacillus oryzae</name>
    <dbReference type="NCBI Taxonomy" id="1672701"/>
    <lineage>
        <taxon>Bacteria</taxon>
        <taxon>Bacillati</taxon>
        <taxon>Bacillota</taxon>
        <taxon>Bacilli</taxon>
        <taxon>Bacillales</taxon>
        <taxon>Bacillaceae</taxon>
        <taxon>Gracilibacillus</taxon>
    </lineage>
</organism>